<organism evidence="1 2">
    <name type="scientific">Buttiauxella agrestis</name>
    <dbReference type="NCBI Taxonomy" id="82977"/>
    <lineage>
        <taxon>Bacteria</taxon>
        <taxon>Pseudomonadati</taxon>
        <taxon>Pseudomonadota</taxon>
        <taxon>Gammaproteobacteria</taxon>
        <taxon>Enterobacterales</taxon>
        <taxon>Enterobacteriaceae</taxon>
        <taxon>Buttiauxella</taxon>
    </lineage>
</organism>
<dbReference type="SUPFAM" id="SSF143011">
    <property type="entry name" value="RelE-like"/>
    <property type="match status" value="1"/>
</dbReference>
<evidence type="ECO:0000313" key="2">
    <source>
        <dbReference type="Proteomes" id="UP000255528"/>
    </source>
</evidence>
<dbReference type="PANTHER" id="PTHR40266">
    <property type="entry name" value="TOXIN HIGB-1"/>
    <property type="match status" value="1"/>
</dbReference>
<reference evidence="1 2" key="1">
    <citation type="submission" date="2018-06" db="EMBL/GenBank/DDBJ databases">
        <authorList>
            <consortium name="Pathogen Informatics"/>
            <person name="Doyle S."/>
        </authorList>
    </citation>
    <scope>NUCLEOTIDE SEQUENCE [LARGE SCALE GENOMIC DNA]</scope>
    <source>
        <strain evidence="1 2">NCTC12119</strain>
    </source>
</reference>
<dbReference type="RefSeq" id="WP_115632078.1">
    <property type="nucleotide sequence ID" value="NZ_UIGI01000002.1"/>
</dbReference>
<evidence type="ECO:0000313" key="1">
    <source>
        <dbReference type="EMBL" id="SUY92847.1"/>
    </source>
</evidence>
<dbReference type="Pfam" id="PF05015">
    <property type="entry name" value="HigB-like_toxin"/>
    <property type="match status" value="1"/>
</dbReference>
<gene>
    <name evidence="1" type="primary">higB-1_2</name>
    <name evidence="1" type="ORF">NCTC12119_04876</name>
</gene>
<dbReference type="EMBL" id="UIGI01000002">
    <property type="protein sequence ID" value="SUY92847.1"/>
    <property type="molecule type" value="Genomic_DNA"/>
</dbReference>
<dbReference type="InterPro" id="IPR035093">
    <property type="entry name" value="RelE/ParE_toxin_dom_sf"/>
</dbReference>
<name>A0A381KPY0_9ENTR</name>
<protein>
    <submittedName>
        <fullName evidence="1">Toxin higB-1</fullName>
    </submittedName>
</protein>
<dbReference type="Gene3D" id="3.30.2310.20">
    <property type="entry name" value="RelE-like"/>
    <property type="match status" value="1"/>
</dbReference>
<dbReference type="AlphaFoldDB" id="A0A381KPY0"/>
<dbReference type="Proteomes" id="UP000255528">
    <property type="component" value="Unassembled WGS sequence"/>
</dbReference>
<accession>A0A381KPY0</accession>
<sequence length="98" mass="11317">MIHSFKDARLENLFRQGKHQAGLPTEITESIISRLAVIHSATTVKDLTSNSLRYEKLPMTRNKYSSVRVNSKYRLFFTWNDGAHDVHLSAHNYKSLLN</sequence>
<proteinExistence type="predicted"/>
<dbReference type="PANTHER" id="PTHR40266:SF2">
    <property type="entry name" value="TOXIN HIGB-1"/>
    <property type="match status" value="1"/>
</dbReference>
<dbReference type="InterPro" id="IPR007711">
    <property type="entry name" value="HigB-1"/>
</dbReference>